<sequence>MRMKIAMALMSVIFMLVVAIISDVFHLLPDSDEAVLLELMSTISLFGSVLFLSEARKVLPSGIWQSRFVFRSFYYFS</sequence>
<dbReference type="HOGENOM" id="CLU_2629694_0_0_2"/>
<evidence type="ECO:0000313" key="3">
    <source>
        <dbReference type="Proteomes" id="UP000033038"/>
    </source>
</evidence>
<dbReference type="KEGG" id="mbw:MSBRW_0456"/>
<dbReference type="Proteomes" id="UP000033038">
    <property type="component" value="Chromosome"/>
</dbReference>
<accession>A0A0E3QIM3</accession>
<evidence type="ECO:0000256" key="1">
    <source>
        <dbReference type="SAM" id="Phobius"/>
    </source>
</evidence>
<dbReference type="GeneID" id="24821865"/>
<gene>
    <name evidence="2" type="ORF">MSBRW_0456</name>
</gene>
<dbReference type="EMBL" id="CP009526">
    <property type="protein sequence ID" value="AKB49709.1"/>
    <property type="molecule type" value="Genomic_DNA"/>
</dbReference>
<keyword evidence="1" id="KW-0472">Membrane</keyword>
<feature type="transmembrane region" description="Helical" evidence="1">
    <location>
        <begin position="7"/>
        <end position="28"/>
    </location>
</feature>
<dbReference type="PATRIC" id="fig|1434109.4.peg.550"/>
<dbReference type="RefSeq" id="WP_048102498.1">
    <property type="nucleotide sequence ID" value="NZ_CP009526.1"/>
</dbReference>
<keyword evidence="1" id="KW-1133">Transmembrane helix</keyword>
<dbReference type="AlphaFoldDB" id="A0A0E3QIM3"/>
<feature type="transmembrane region" description="Helical" evidence="1">
    <location>
        <begin position="34"/>
        <end position="52"/>
    </location>
</feature>
<name>A0A0E3QIM3_METBA</name>
<evidence type="ECO:0000313" key="2">
    <source>
        <dbReference type="EMBL" id="AKB49709.1"/>
    </source>
</evidence>
<proteinExistence type="predicted"/>
<organism evidence="2 3">
    <name type="scientific">Methanosarcina barkeri str. Wiesmoor</name>
    <dbReference type="NCBI Taxonomy" id="1434109"/>
    <lineage>
        <taxon>Archaea</taxon>
        <taxon>Methanobacteriati</taxon>
        <taxon>Methanobacteriota</taxon>
        <taxon>Stenosarchaea group</taxon>
        <taxon>Methanomicrobia</taxon>
        <taxon>Methanosarcinales</taxon>
        <taxon>Methanosarcinaceae</taxon>
        <taxon>Methanosarcina</taxon>
    </lineage>
</organism>
<reference evidence="2 3" key="1">
    <citation type="submission" date="2014-07" db="EMBL/GenBank/DDBJ databases">
        <title>Methanogenic archaea and the global carbon cycle.</title>
        <authorList>
            <person name="Henriksen J.R."/>
            <person name="Luke J."/>
            <person name="Reinhart S."/>
            <person name="Benedict M.N."/>
            <person name="Youngblut N.D."/>
            <person name="Metcalf M.E."/>
            <person name="Whitaker R.J."/>
            <person name="Metcalf W.W."/>
        </authorList>
    </citation>
    <scope>NUCLEOTIDE SEQUENCE [LARGE SCALE GENOMIC DNA]</scope>
    <source>
        <strain evidence="2 3">Wiesmoor</strain>
    </source>
</reference>
<protein>
    <submittedName>
        <fullName evidence="2">Uncharacterized protein</fullName>
    </submittedName>
</protein>
<keyword evidence="1" id="KW-0812">Transmembrane</keyword>